<dbReference type="InterPro" id="IPR019787">
    <property type="entry name" value="Znf_PHD-finger"/>
</dbReference>
<dbReference type="GO" id="GO:0045944">
    <property type="term" value="P:positive regulation of transcription by RNA polymerase II"/>
    <property type="evidence" value="ECO:0000318"/>
    <property type="project" value="GO_Central"/>
</dbReference>
<evidence type="ECO:0000256" key="4">
    <source>
        <dbReference type="ARBA" id="ARBA00022833"/>
    </source>
</evidence>
<dbReference type="Pfam" id="PF16135">
    <property type="entry name" value="TDBD"/>
    <property type="match status" value="2"/>
</dbReference>
<dbReference type="InterPro" id="IPR013083">
    <property type="entry name" value="Znf_RING/FYVE/PHD"/>
</dbReference>
<dbReference type="InterPro" id="IPR059153">
    <property type="entry name" value="NSD_PHD-1st"/>
</dbReference>
<dbReference type="CDD" id="cd15539">
    <property type="entry name" value="PHD1_AIRE"/>
    <property type="match status" value="1"/>
</dbReference>
<keyword evidence="10" id="KW-1185">Reference proteome</keyword>
<dbReference type="Gene3D" id="3.40.630.30">
    <property type="match status" value="1"/>
</dbReference>
<feature type="region of interest" description="Disordered" evidence="7">
    <location>
        <begin position="33"/>
        <end position="72"/>
    </location>
</feature>
<dbReference type="GO" id="GO:0008270">
    <property type="term" value="F:zinc ion binding"/>
    <property type="evidence" value="ECO:0007669"/>
    <property type="project" value="UniProtKB-KW"/>
</dbReference>
<dbReference type="InterPro" id="IPR016181">
    <property type="entry name" value="Acyl_CoA_acyltransferase"/>
</dbReference>
<dbReference type="PROSITE" id="PS01359">
    <property type="entry name" value="ZF_PHD_1"/>
    <property type="match status" value="1"/>
</dbReference>
<reference evidence="9 10" key="1">
    <citation type="journal article" date="2013" name="Proc. Natl. Acad. Sci. U.S.A.">
        <title>Fine-scale variation in meiotic recombination in Mimulus inferred from population shotgun sequencing.</title>
        <authorList>
            <person name="Hellsten U."/>
            <person name="Wright K.M."/>
            <person name="Jenkins J."/>
            <person name="Shu S."/>
            <person name="Yuan Y."/>
            <person name="Wessler S.R."/>
            <person name="Schmutz J."/>
            <person name="Willis J.H."/>
            <person name="Rokhsar D.S."/>
        </authorList>
    </citation>
    <scope>NUCLEOTIDE SEQUENCE [LARGE SCALE GENOMIC DNA]</scope>
    <source>
        <strain evidence="10">cv. DUN x IM62</strain>
    </source>
</reference>
<dbReference type="Pfam" id="PF00628">
    <property type="entry name" value="PHD"/>
    <property type="match status" value="1"/>
</dbReference>
<keyword evidence="3 6" id="KW-0863">Zinc-finger</keyword>
<dbReference type="GO" id="GO:0005634">
    <property type="term" value="C:nucleus"/>
    <property type="evidence" value="ECO:0000318"/>
    <property type="project" value="GO_Central"/>
</dbReference>
<dbReference type="InterPro" id="IPR056511">
    <property type="entry name" value="IDM1_C"/>
</dbReference>
<dbReference type="SUPFAM" id="SSF57903">
    <property type="entry name" value="FYVE/PHD zinc finger"/>
    <property type="match status" value="2"/>
</dbReference>
<evidence type="ECO:0000256" key="6">
    <source>
        <dbReference type="PROSITE-ProRule" id="PRU00146"/>
    </source>
</evidence>
<dbReference type="EMBL" id="KI630592">
    <property type="protein sequence ID" value="EYU36123.1"/>
    <property type="molecule type" value="Genomic_DNA"/>
</dbReference>
<feature type="domain" description="PHD-type" evidence="8">
    <location>
        <begin position="543"/>
        <end position="588"/>
    </location>
</feature>
<dbReference type="InterPro" id="IPR011011">
    <property type="entry name" value="Znf_FYVE_PHD"/>
</dbReference>
<evidence type="ECO:0000256" key="1">
    <source>
        <dbReference type="ARBA" id="ARBA00004123"/>
    </source>
</evidence>
<name>A0A022R8R3_ERYGU</name>
<dbReference type="GO" id="GO:0042393">
    <property type="term" value="F:histone binding"/>
    <property type="evidence" value="ECO:0000318"/>
    <property type="project" value="GO_Central"/>
</dbReference>
<dbReference type="GO" id="GO:0003682">
    <property type="term" value="F:chromatin binding"/>
    <property type="evidence" value="ECO:0000318"/>
    <property type="project" value="GO_Central"/>
</dbReference>
<protein>
    <recommendedName>
        <fullName evidence="8">PHD-type domain-containing protein</fullName>
    </recommendedName>
</protein>
<evidence type="ECO:0000256" key="7">
    <source>
        <dbReference type="SAM" id="MobiDB-lite"/>
    </source>
</evidence>
<gene>
    <name evidence="9" type="ORF">MIMGU_mgv1a0009921mg</name>
</gene>
<dbReference type="Pfam" id="PF23209">
    <property type="entry name" value="IDM1_C"/>
    <property type="match status" value="1"/>
</dbReference>
<dbReference type="GO" id="GO:0000977">
    <property type="term" value="F:RNA polymerase II transcription regulatory region sequence-specific DNA binding"/>
    <property type="evidence" value="ECO:0000318"/>
    <property type="project" value="GO_Central"/>
</dbReference>
<dbReference type="STRING" id="4155.A0A022R8R3"/>
<dbReference type="SMART" id="SM00249">
    <property type="entry name" value="PHD"/>
    <property type="match status" value="2"/>
</dbReference>
<dbReference type="InterPro" id="IPR019786">
    <property type="entry name" value="Zinc_finger_PHD-type_CS"/>
</dbReference>
<evidence type="ECO:0000256" key="3">
    <source>
        <dbReference type="ARBA" id="ARBA00022771"/>
    </source>
</evidence>
<feature type="region of interest" description="Disordered" evidence="7">
    <location>
        <begin position="394"/>
        <end position="418"/>
    </location>
</feature>
<dbReference type="FunFam" id="3.30.40.10:FF:000494">
    <property type="entry name" value="Acyl-CoA N-acyltransferase with RING/FYVE/PHD-type zinc finger domain"/>
    <property type="match status" value="1"/>
</dbReference>
<evidence type="ECO:0000256" key="2">
    <source>
        <dbReference type="ARBA" id="ARBA00022723"/>
    </source>
</evidence>
<dbReference type="Pfam" id="PF23011">
    <property type="entry name" value="PHD-1st_NSD"/>
    <property type="match status" value="1"/>
</dbReference>
<dbReference type="PANTHER" id="PTHR47025">
    <property type="entry name" value="AUTOIMMUNE REGULATOR"/>
    <property type="match status" value="1"/>
</dbReference>
<dbReference type="InterPro" id="IPR001965">
    <property type="entry name" value="Znf_PHD"/>
</dbReference>
<dbReference type="AlphaFoldDB" id="A0A022R8R3"/>
<dbReference type="PROSITE" id="PS50016">
    <property type="entry name" value="ZF_PHD_2"/>
    <property type="match status" value="1"/>
</dbReference>
<dbReference type="InterPro" id="IPR032308">
    <property type="entry name" value="TDBD"/>
</dbReference>
<accession>A0A022R8R3</accession>
<keyword evidence="2" id="KW-0479">Metal-binding</keyword>
<evidence type="ECO:0000313" key="9">
    <source>
        <dbReference type="EMBL" id="EYU36123.1"/>
    </source>
</evidence>
<evidence type="ECO:0000313" key="10">
    <source>
        <dbReference type="Proteomes" id="UP000030748"/>
    </source>
</evidence>
<comment type="subcellular location">
    <subcellularLocation>
        <location evidence="1">Nucleus</location>
    </subcellularLocation>
</comment>
<sequence>DMDSGEIVVSSIRAGMKREFALMMKAQSQLGGLSASRRRVTRSQSSGCSSKGVHGDVTISKKAKRSDSMKIKKDAEETLGREAMRKLELIDISDGEEGAKVDVIGVGTNVRDECRSLEPELVAAVDRIEEEKEEEEVGSDFRECTLQPLVMQSPFPQVECSDRDFIHEDDRTLGGASYLGCEITGEATSSLTDKPLRRITRSALKLQDEEMELGSGAGVVENDSSLTLTTSPSKLELKMSKKVELKRVPRKLKDLLETGLLEGLHVQYVQGSKGRRRPESELQGTIQGTGILCSCDECNGSKVVTPNQFELHAHSGNKRPPEYIYLDNGKSLRDVLNACKVDLSNSLEFVIQNAIGRSVYITAFCISCKGLIPEAGAGRSMLLCNSCFQPEESDPSHPQISDTTHRSPLVDSSPPDTSICQPEVQESVQISTNSQPRMKRQGRLTRKDLRMHKSVLAEDVLPDGTALSYVMHGKKKLSGYKKDGGIFCIHCNEVVSPSQFENHAGFASRRKPYMSIYTSNGVSLHELSLELSKTRKSSTAESDDLCSICEDGGDLLCCENCPRAFHNECVGLPRLPQGTWYCKYCQNMFEKEKFAEYSANAIAAGRVPGVDPLAEITQRCIRIVETFEADIGGCAICRGHDFSKSEFNGRTVIICDQCEKEYHVGCLKEKNIDDLQALPEEEWFCNKQCSSINSALQKLIGDGELRLPEAISTILKNKRDGQGSEQNPEIDIRWRLLSGKNASEDTRVWLSGAVSIFHDRFDPIADASTSRLDLIPHMVYGRHFKDQDFCGMYCAILIVDSVVVSAGMFRVFGEEVAELPLVATRTDSQGKGYFQSLFFCIEDILASLNVKDLVLPAADEAESLWKNKFGFEKLSEEELDEYKKSYQMMIFQGTSVLHKQIISKS</sequence>
<dbReference type="PANTHER" id="PTHR47025:SF2">
    <property type="entry name" value="AUTOIMMUNE REGULATOR"/>
    <property type="match status" value="1"/>
</dbReference>
<keyword evidence="5" id="KW-0539">Nucleus</keyword>
<dbReference type="SUPFAM" id="SSF55729">
    <property type="entry name" value="Acyl-CoA N-acyltransferases (Nat)"/>
    <property type="match status" value="1"/>
</dbReference>
<keyword evidence="4" id="KW-0862">Zinc</keyword>
<feature type="non-terminal residue" evidence="9">
    <location>
        <position position="1"/>
    </location>
</feature>
<dbReference type="Proteomes" id="UP000030748">
    <property type="component" value="Unassembled WGS sequence"/>
</dbReference>
<dbReference type="eggNOG" id="ENOG502QS7V">
    <property type="taxonomic scope" value="Eukaryota"/>
</dbReference>
<proteinExistence type="predicted"/>
<organism evidence="9 10">
    <name type="scientific">Erythranthe guttata</name>
    <name type="common">Yellow monkey flower</name>
    <name type="synonym">Mimulus guttatus</name>
    <dbReference type="NCBI Taxonomy" id="4155"/>
    <lineage>
        <taxon>Eukaryota</taxon>
        <taxon>Viridiplantae</taxon>
        <taxon>Streptophyta</taxon>
        <taxon>Embryophyta</taxon>
        <taxon>Tracheophyta</taxon>
        <taxon>Spermatophyta</taxon>
        <taxon>Magnoliopsida</taxon>
        <taxon>eudicotyledons</taxon>
        <taxon>Gunneridae</taxon>
        <taxon>Pentapetalae</taxon>
        <taxon>asterids</taxon>
        <taxon>lamiids</taxon>
        <taxon>Lamiales</taxon>
        <taxon>Phrymaceae</taxon>
        <taxon>Erythranthe</taxon>
    </lineage>
</organism>
<evidence type="ECO:0000256" key="5">
    <source>
        <dbReference type="ARBA" id="ARBA00023242"/>
    </source>
</evidence>
<evidence type="ECO:0000259" key="8">
    <source>
        <dbReference type="PROSITE" id="PS50016"/>
    </source>
</evidence>
<dbReference type="Gene3D" id="3.30.40.10">
    <property type="entry name" value="Zinc/RING finger domain, C3HC4 (zinc finger)"/>
    <property type="match status" value="2"/>
</dbReference>